<gene>
    <name evidence="2" type="ordered locus">BSUW23_20055</name>
</gene>
<reference key="1">
    <citation type="submission" date="2010-08" db="EMBL/GenBank/DDBJ databases">
        <authorList>
            <person name="Zeigler D.R."/>
        </authorList>
    </citation>
    <scope>NUCLEOTIDE SEQUENCE</scope>
    <source>
        <strain>W23</strain>
    </source>
</reference>
<reference evidence="2 3" key="2">
    <citation type="journal article" date="2011" name="Microbiology">
        <title>The genome sequence of Bacillus subtilis subsp. spizizenii W23: insights into speciation within the B. subtilis complex and into the history of B. subtilis genetics.</title>
        <authorList>
            <person name="Zeigler D.R."/>
        </authorList>
    </citation>
    <scope>NUCLEOTIDE SEQUENCE [LARGE SCALE GENOMIC DNA]</scope>
    <source>
        <strain evidence="3">ATCC 23059 / NRRL B-14472 / W23</strain>
    </source>
</reference>
<evidence type="ECO:0000313" key="3">
    <source>
        <dbReference type="Proteomes" id="UP000002233"/>
    </source>
</evidence>
<name>E0TZ94_BACSH</name>
<proteinExistence type="predicted"/>
<evidence type="ECO:0000259" key="1">
    <source>
        <dbReference type="Pfam" id="PF24957"/>
    </source>
</evidence>
<dbReference type="HOGENOM" id="CLU_359297_0_0_9"/>
<dbReference type="RefSeq" id="WP_003219116.1">
    <property type="nucleotide sequence ID" value="NC_014479.1"/>
</dbReference>
<dbReference type="InterPro" id="IPR049794">
    <property type="entry name" value="DrmE"/>
</dbReference>
<dbReference type="NCBIfam" id="NF038316">
    <property type="entry name" value="DrmE_fam"/>
    <property type="match status" value="1"/>
</dbReference>
<sequence length="779" mass="91880">MKVLNNTILVNELNNYIIHSFEKEWVNKENSVFIYPNNEIVLELIISCVYNLEKNFECKKNLIKRSSILIISRNRKLIEKIKEVNIKTSDVFVHCNRYHKVLNANGFFCDMNDKTYSMVYWRTYLSRYFNNEIPELIPLYYVMPVASGRKNFKPISRGERNTLGRVDNIQPPTFTFSDTIKTLETNDLQEFDYIFVDGKSIKGNINVLEKRNTPYFIYLDNPLDIRAPYLLKKENKNYIIDNFELKQFIDGGENMELPSSDINEISFKYIESPFEDALEEAFELLQKLQRDNFNSSDLKIIRSLLYNSIRMTIEGVEYDFIATFDPKYNSIKNLIKELKDSDFRYENLDFERIIRLIEDIFNKYQLDTVSPKYETLELIINKAIKNKEIILIVSSGKIDSLGLKEKISLNLKVDISDLESKGVYIKSYQDVKDIQSGNFDTVILTSAIRVSDLDPILRTFGKKMIVLLYQLEIRELKSKFNMLSDIDNEFPLSDFKRNNETIYQILYKKIKRIDTDRHKELNIKIEDVLDSINRIKLDLSNRLSKPYVFENAVKAKLVTFTDDSKMFIRPGNAVRYLIKSKKDIRKDHLKNLKGNEEILIINNDIKEDLYTIFIDNVTEKNLSKLHYKNVREWRNLYEDKFFFLKLDDNKLYEKMIALGWDKSTKNVLKNWRSGYSYGPRDLEDIKILGKALDINVFIVNAEHYYKSMEHIRIERRTAARLLNKIIYLSKRSIDTSDSVFLEKYNLSLEEIQEAIKIKKMASISDETYKVKPSEVGCIF</sequence>
<dbReference type="InterPro" id="IPR056666">
    <property type="entry name" value="DrmE_C"/>
</dbReference>
<protein>
    <recommendedName>
        <fullName evidence="1">DISARM protein DrmE C-terminal domain-containing protein</fullName>
    </recommendedName>
</protein>
<dbReference type="KEGG" id="bss:BSUW23_20055"/>
<accession>E0TZ94</accession>
<dbReference type="Proteomes" id="UP000002233">
    <property type="component" value="Chromosome"/>
</dbReference>
<evidence type="ECO:0000313" key="2">
    <source>
        <dbReference type="EMBL" id="ADM40043.1"/>
    </source>
</evidence>
<dbReference type="EMBL" id="CP002183">
    <property type="protein sequence ID" value="ADM40043.1"/>
    <property type="molecule type" value="Genomic_DNA"/>
</dbReference>
<dbReference type="Pfam" id="PF24957">
    <property type="entry name" value="DrmE_C"/>
    <property type="match status" value="1"/>
</dbReference>
<organism evidence="2 3">
    <name type="scientific">Bacillus spizizenii (strain ATCC 23059 / NRRL B-14472 / W23)</name>
    <name type="common">Bacillus subtilis subsp. spizizenii</name>
    <dbReference type="NCBI Taxonomy" id="655816"/>
    <lineage>
        <taxon>Bacteria</taxon>
        <taxon>Bacillati</taxon>
        <taxon>Bacillota</taxon>
        <taxon>Bacilli</taxon>
        <taxon>Bacillales</taxon>
        <taxon>Bacillaceae</taxon>
        <taxon>Bacillus</taxon>
    </lineage>
</organism>
<dbReference type="NCBIfam" id="NF038323">
    <property type="entry name" value="DISARM_DrmE"/>
    <property type="match status" value="1"/>
</dbReference>
<feature type="domain" description="DISARM protein DrmE C-terminal" evidence="1">
    <location>
        <begin position="554"/>
        <end position="726"/>
    </location>
</feature>
<dbReference type="AlphaFoldDB" id="E0TZ94"/>